<keyword evidence="1" id="KW-0472">Membrane</keyword>
<gene>
    <name evidence="2" type="ORF">B0H15DRAFT_804214</name>
</gene>
<keyword evidence="1" id="KW-1133">Transmembrane helix</keyword>
<reference evidence="2" key="1">
    <citation type="submission" date="2023-03" db="EMBL/GenBank/DDBJ databases">
        <title>Massive genome expansion in bonnet fungi (Mycena s.s.) driven by repeated elements and novel gene families across ecological guilds.</title>
        <authorList>
            <consortium name="Lawrence Berkeley National Laboratory"/>
            <person name="Harder C.B."/>
            <person name="Miyauchi S."/>
            <person name="Viragh M."/>
            <person name="Kuo A."/>
            <person name="Thoen E."/>
            <person name="Andreopoulos B."/>
            <person name="Lu D."/>
            <person name="Skrede I."/>
            <person name="Drula E."/>
            <person name="Henrissat B."/>
            <person name="Morin E."/>
            <person name="Kohler A."/>
            <person name="Barry K."/>
            <person name="LaButti K."/>
            <person name="Morin E."/>
            <person name="Salamov A."/>
            <person name="Lipzen A."/>
            <person name="Mereny Z."/>
            <person name="Hegedus B."/>
            <person name="Baldrian P."/>
            <person name="Stursova M."/>
            <person name="Weitz H."/>
            <person name="Taylor A."/>
            <person name="Grigoriev I.V."/>
            <person name="Nagy L.G."/>
            <person name="Martin F."/>
            <person name="Kauserud H."/>
        </authorList>
    </citation>
    <scope>NUCLEOTIDE SEQUENCE</scope>
    <source>
        <strain evidence="2">CBHHK173m</strain>
    </source>
</reference>
<organism evidence="2 3">
    <name type="scientific">Mycena belliarum</name>
    <dbReference type="NCBI Taxonomy" id="1033014"/>
    <lineage>
        <taxon>Eukaryota</taxon>
        <taxon>Fungi</taxon>
        <taxon>Dikarya</taxon>
        <taxon>Basidiomycota</taxon>
        <taxon>Agaricomycotina</taxon>
        <taxon>Agaricomycetes</taxon>
        <taxon>Agaricomycetidae</taxon>
        <taxon>Agaricales</taxon>
        <taxon>Marasmiineae</taxon>
        <taxon>Mycenaceae</taxon>
        <taxon>Mycena</taxon>
    </lineage>
</organism>
<comment type="caution">
    <text evidence="2">The sequence shown here is derived from an EMBL/GenBank/DDBJ whole genome shotgun (WGS) entry which is preliminary data.</text>
</comment>
<feature type="transmembrane region" description="Helical" evidence="1">
    <location>
        <begin position="85"/>
        <end position="106"/>
    </location>
</feature>
<keyword evidence="1" id="KW-0812">Transmembrane</keyword>
<evidence type="ECO:0000313" key="2">
    <source>
        <dbReference type="EMBL" id="KAJ7079956.1"/>
    </source>
</evidence>
<dbReference type="EMBL" id="JARJCN010000057">
    <property type="protein sequence ID" value="KAJ7079956.1"/>
    <property type="molecule type" value="Genomic_DNA"/>
</dbReference>
<evidence type="ECO:0000256" key="1">
    <source>
        <dbReference type="SAM" id="Phobius"/>
    </source>
</evidence>
<sequence>MLDFIDLVWGEFSLMPGVPSGDFQVGLALPSVLLVFNFCFSIYAATVTFKSRTEAEYNMLLACVVTTGCVNMVAAYMFGNIQEDWLGYAFTITLVADSLLNLSTAFRVARAYRKDILAPELPQYTCKPVGKAPEETPGYVWVDEKSWN</sequence>
<dbReference type="Proteomes" id="UP001222325">
    <property type="component" value="Unassembled WGS sequence"/>
</dbReference>
<feature type="transmembrane region" description="Helical" evidence="1">
    <location>
        <begin position="23"/>
        <end position="45"/>
    </location>
</feature>
<keyword evidence="3" id="KW-1185">Reference proteome</keyword>
<dbReference type="AlphaFoldDB" id="A0AAD6XHS7"/>
<name>A0AAD6XHS7_9AGAR</name>
<protein>
    <submittedName>
        <fullName evidence="2">Uncharacterized protein</fullName>
    </submittedName>
</protein>
<feature type="transmembrane region" description="Helical" evidence="1">
    <location>
        <begin position="57"/>
        <end position="79"/>
    </location>
</feature>
<proteinExistence type="predicted"/>
<accession>A0AAD6XHS7</accession>
<evidence type="ECO:0000313" key="3">
    <source>
        <dbReference type="Proteomes" id="UP001222325"/>
    </source>
</evidence>